<organism evidence="1">
    <name type="scientific">bioreactor metagenome</name>
    <dbReference type="NCBI Taxonomy" id="1076179"/>
    <lineage>
        <taxon>unclassified sequences</taxon>
        <taxon>metagenomes</taxon>
        <taxon>ecological metagenomes</taxon>
    </lineage>
</organism>
<sequence>MEYSKRRKKSKRDEFLEIMEEIIFWDEWVALGAELF</sequence>
<protein>
    <submittedName>
        <fullName evidence="1">Uncharacterized protein</fullName>
    </submittedName>
</protein>
<comment type="caution">
    <text evidence="1">The sequence shown here is derived from an EMBL/GenBank/DDBJ whole genome shotgun (WGS) entry which is preliminary data.</text>
</comment>
<reference evidence="1" key="1">
    <citation type="submission" date="2019-08" db="EMBL/GenBank/DDBJ databases">
        <authorList>
            <person name="Kucharzyk K."/>
            <person name="Murdoch R.W."/>
            <person name="Higgins S."/>
            <person name="Loffler F."/>
        </authorList>
    </citation>
    <scope>NUCLEOTIDE SEQUENCE</scope>
</reference>
<accession>A0A644W9K6</accession>
<dbReference type="AlphaFoldDB" id="A0A644W9K6"/>
<proteinExistence type="predicted"/>
<dbReference type="EMBL" id="VSSQ01000732">
    <property type="protein sequence ID" value="MPM00476.1"/>
    <property type="molecule type" value="Genomic_DNA"/>
</dbReference>
<gene>
    <name evidence="1" type="ORF">SDC9_46702</name>
</gene>
<evidence type="ECO:0000313" key="1">
    <source>
        <dbReference type="EMBL" id="MPM00476.1"/>
    </source>
</evidence>
<name>A0A644W9K6_9ZZZZ</name>